<dbReference type="PANTHER" id="PTHR43844">
    <property type="entry name" value="METHIONINE SYNTHASE"/>
    <property type="match status" value="1"/>
</dbReference>
<keyword evidence="2" id="KW-0808">Transferase</keyword>
<dbReference type="Pfam" id="PF01717">
    <property type="entry name" value="Meth_synt_2"/>
    <property type="match status" value="1"/>
</dbReference>
<dbReference type="GO" id="GO:0009086">
    <property type="term" value="P:methionine biosynthetic process"/>
    <property type="evidence" value="ECO:0007669"/>
    <property type="project" value="InterPro"/>
</dbReference>
<feature type="domain" description="Cobalamin-independent methionine synthase MetE C-terminal/archaeal" evidence="1">
    <location>
        <begin position="14"/>
        <end position="366"/>
    </location>
</feature>
<sequence>MTVKNKPPFRYDIVGSFLRPAALKEKREAFAAGTITAADLKAAEDEAIRDLVAKEKEVGLRAVTDGEFRRRYWHLDFLTELEGVTEISAENWSVHFKGAQPKARTAKITGPISFGSHPFLDHFRFLKEAAGDTLAKMTIPSPSMLHLICCVREKHYEPIPQYQDQNRLFTDIALAYQQAIRSFYAAGCRYLQLDDTSWGEFCDADKRKAYAERGFDLDELANHYVDMINRALEAKPEDMTITMHICRGNFRSTWFSSGGYEPVAETLFGRCHVDGFFLEYDSDRAGGFEPLRFIKDQQVVLGLVTSKTPELEKEEDIIARIREAEKYVPLDQLCLSPQCGFSSTEEGNLLTEKEQWAKLRLIRSIAEKVWEDA</sequence>
<dbReference type="SUPFAM" id="SSF51726">
    <property type="entry name" value="UROD/MetE-like"/>
    <property type="match status" value="1"/>
</dbReference>
<dbReference type="GO" id="GO:0032259">
    <property type="term" value="P:methylation"/>
    <property type="evidence" value="ECO:0007669"/>
    <property type="project" value="UniProtKB-KW"/>
</dbReference>
<dbReference type="Gene3D" id="3.20.20.210">
    <property type="match status" value="1"/>
</dbReference>
<keyword evidence="2" id="KW-0489">Methyltransferase</keyword>
<accession>A0A6N7VI28</accession>
<dbReference type="PANTHER" id="PTHR43844:SF1">
    <property type="entry name" value="METHIONINE SYNTHASE"/>
    <property type="match status" value="1"/>
</dbReference>
<gene>
    <name evidence="2" type="ORF">FX155_01430</name>
</gene>
<dbReference type="InterPro" id="IPR038071">
    <property type="entry name" value="UROD/MetE-like_sf"/>
</dbReference>
<dbReference type="GO" id="GO:0008270">
    <property type="term" value="F:zinc ion binding"/>
    <property type="evidence" value="ECO:0007669"/>
    <property type="project" value="InterPro"/>
</dbReference>
<evidence type="ECO:0000259" key="1">
    <source>
        <dbReference type="Pfam" id="PF01717"/>
    </source>
</evidence>
<dbReference type="NCBIfam" id="NF005085">
    <property type="entry name" value="PRK06520.1"/>
    <property type="match status" value="1"/>
</dbReference>
<dbReference type="CDD" id="cd03311">
    <property type="entry name" value="CIMS_C_terminal_like"/>
    <property type="match status" value="1"/>
</dbReference>
<reference evidence="2 3" key="1">
    <citation type="submission" date="2019-08" db="EMBL/GenBank/DDBJ databases">
        <title>In-depth cultivation of the pig gut microbiome towards novel bacterial diversity and tailored functional studies.</title>
        <authorList>
            <person name="Wylensek D."/>
            <person name="Hitch T.C.A."/>
            <person name="Clavel T."/>
        </authorList>
    </citation>
    <scope>NUCLEOTIDE SEQUENCE [LARGE SCALE GENOMIC DNA]</scope>
    <source>
        <strain evidence="2 3">WCA-389-WT-5B</strain>
    </source>
</reference>
<protein>
    <submittedName>
        <fullName evidence="2">5-methyltetrahydropteroyltriglutamate--homocysteine S-methyltransferase</fullName>
        <ecNumber evidence="2">2.1.1.14</ecNumber>
    </submittedName>
</protein>
<comment type="caution">
    <text evidence="2">The sequence shown here is derived from an EMBL/GenBank/DDBJ whole genome shotgun (WGS) entry which is preliminary data.</text>
</comment>
<dbReference type="EMBL" id="VULN01000002">
    <property type="protein sequence ID" value="MSS81284.1"/>
    <property type="molecule type" value="Genomic_DNA"/>
</dbReference>
<dbReference type="AlphaFoldDB" id="A0A6N7VI28"/>
<dbReference type="InterPro" id="IPR002629">
    <property type="entry name" value="Met_Synth_C/arc"/>
</dbReference>
<dbReference type="EC" id="2.1.1.14" evidence="2"/>
<organism evidence="2 3">
    <name type="scientific">Acidaminococcus fermentans</name>
    <dbReference type="NCBI Taxonomy" id="905"/>
    <lineage>
        <taxon>Bacteria</taxon>
        <taxon>Bacillati</taxon>
        <taxon>Bacillota</taxon>
        <taxon>Negativicutes</taxon>
        <taxon>Acidaminococcales</taxon>
        <taxon>Acidaminococcaceae</taxon>
        <taxon>Acidaminococcus</taxon>
    </lineage>
</organism>
<name>A0A6N7VI28_ACIFE</name>
<evidence type="ECO:0000313" key="3">
    <source>
        <dbReference type="Proteomes" id="UP000441455"/>
    </source>
</evidence>
<proteinExistence type="predicted"/>
<dbReference type="Proteomes" id="UP000441455">
    <property type="component" value="Unassembled WGS sequence"/>
</dbReference>
<evidence type="ECO:0000313" key="2">
    <source>
        <dbReference type="EMBL" id="MSS81284.1"/>
    </source>
</evidence>
<dbReference type="OrthoDB" id="6430685at2"/>
<dbReference type="GO" id="GO:0003871">
    <property type="term" value="F:5-methyltetrahydropteroyltriglutamate-homocysteine S-methyltransferase activity"/>
    <property type="evidence" value="ECO:0007669"/>
    <property type="project" value="UniProtKB-EC"/>
</dbReference>
<dbReference type="RefSeq" id="WP_154487511.1">
    <property type="nucleotide sequence ID" value="NZ_VULN01000002.1"/>
</dbReference>